<reference evidence="1 2" key="1">
    <citation type="submission" date="2020-07" db="EMBL/GenBank/DDBJ databases">
        <authorList>
            <person name="Cui H."/>
        </authorList>
    </citation>
    <scope>NUCLEOTIDE SEQUENCE [LARGE SCALE GENOMIC DNA]</scope>
    <source>
        <strain evidence="1 2">YPL8</strain>
    </source>
</reference>
<protein>
    <submittedName>
        <fullName evidence="1">Uncharacterized protein</fullName>
    </submittedName>
</protein>
<dbReference type="AlphaFoldDB" id="A0A7D5KD38"/>
<name>A0A7D5KD38_9EURY</name>
<sequence length="80" mass="9222">MTEESPDWEAAARRSVPRETLELSDAVCEDCYEIADRLREGKALRTGDVERLSITLSEFDWYVENVLEPIAVDEQDETEE</sequence>
<dbReference type="Proteomes" id="UP000509241">
    <property type="component" value="Chromosome"/>
</dbReference>
<dbReference type="EMBL" id="CP058601">
    <property type="protein sequence ID" value="QLG49101.1"/>
    <property type="molecule type" value="Genomic_DNA"/>
</dbReference>
<dbReference type="KEGG" id="haly:HYG82_09680"/>
<gene>
    <name evidence="1" type="ORF">HYG82_09680</name>
</gene>
<organism evidence="1 2">
    <name type="scientific">Natrinema halophilum</name>
    <dbReference type="NCBI Taxonomy" id="1699371"/>
    <lineage>
        <taxon>Archaea</taxon>
        <taxon>Methanobacteriati</taxon>
        <taxon>Methanobacteriota</taxon>
        <taxon>Stenosarchaea group</taxon>
        <taxon>Halobacteria</taxon>
        <taxon>Halobacteriales</taxon>
        <taxon>Natrialbaceae</taxon>
        <taxon>Natrinema</taxon>
    </lineage>
</organism>
<accession>A0A7D5KD38</accession>
<evidence type="ECO:0000313" key="1">
    <source>
        <dbReference type="EMBL" id="QLG49101.1"/>
    </source>
</evidence>
<keyword evidence="2" id="KW-1185">Reference proteome</keyword>
<evidence type="ECO:0000313" key="2">
    <source>
        <dbReference type="Proteomes" id="UP000509241"/>
    </source>
</evidence>
<dbReference type="GeneID" id="56033561"/>
<proteinExistence type="predicted"/>
<dbReference type="RefSeq" id="WP_179260836.1">
    <property type="nucleotide sequence ID" value="NZ_CP058601.1"/>
</dbReference>